<dbReference type="AlphaFoldDB" id="A0A928GH34"/>
<comment type="caution">
    <text evidence="1">The sequence shown here is derived from an EMBL/GenBank/DDBJ whole genome shotgun (WGS) entry which is preliminary data.</text>
</comment>
<evidence type="ECO:0000313" key="1">
    <source>
        <dbReference type="EMBL" id="MBE6265716.1"/>
    </source>
</evidence>
<evidence type="ECO:0000313" key="2">
    <source>
        <dbReference type="Proteomes" id="UP000763088"/>
    </source>
</evidence>
<dbReference type="EMBL" id="SUYD01000004">
    <property type="protein sequence ID" value="MBE6265716.1"/>
    <property type="molecule type" value="Genomic_DNA"/>
</dbReference>
<dbReference type="Proteomes" id="UP000763088">
    <property type="component" value="Unassembled WGS sequence"/>
</dbReference>
<accession>A0A928GH34</accession>
<gene>
    <name evidence="1" type="ORF">E7102_04470</name>
</gene>
<reference evidence="1" key="1">
    <citation type="submission" date="2019-04" db="EMBL/GenBank/DDBJ databases">
        <title>Evolution of Biomass-Degrading Anaerobic Consortia Revealed by Metagenomics.</title>
        <authorList>
            <person name="Peng X."/>
        </authorList>
    </citation>
    <scope>NUCLEOTIDE SEQUENCE</scope>
    <source>
        <strain evidence="1">SIG141</strain>
    </source>
</reference>
<organism evidence="1 2">
    <name type="scientific">Xylanibacter ruminicola</name>
    <name type="common">Prevotella ruminicola</name>
    <dbReference type="NCBI Taxonomy" id="839"/>
    <lineage>
        <taxon>Bacteria</taxon>
        <taxon>Pseudomonadati</taxon>
        <taxon>Bacteroidota</taxon>
        <taxon>Bacteroidia</taxon>
        <taxon>Bacteroidales</taxon>
        <taxon>Prevotellaceae</taxon>
        <taxon>Xylanibacter</taxon>
    </lineage>
</organism>
<sequence length="195" mass="22688">MASNKEITNKLNERKIVLAEILEEYNKYYVEIADKLMEKRYAGLGMCLIEESSFAMSYGCYSNLKNVERTKRLVDVFHKKAFIEGHENNRLLSRRSYDDLIYSISRLYSLDVVLLMLDMKKFYKSIIKFNTCKFTPVEVKALSRLLLSEQVSLVPKAFTGDYPSLYLILKSFISMIVDYEFSIGLNPLPHADFIL</sequence>
<name>A0A928GH34_XYLRU</name>
<protein>
    <submittedName>
        <fullName evidence="1">Uncharacterized protein</fullName>
    </submittedName>
</protein>
<proteinExistence type="predicted"/>